<keyword evidence="3 5" id="KW-1133">Transmembrane helix</keyword>
<evidence type="ECO:0000313" key="7">
    <source>
        <dbReference type="Proteomes" id="UP000036520"/>
    </source>
</evidence>
<dbReference type="Proteomes" id="UP000036520">
    <property type="component" value="Chromosome"/>
</dbReference>
<dbReference type="OrthoDB" id="5766358at2"/>
<feature type="transmembrane region" description="Helical" evidence="5">
    <location>
        <begin position="214"/>
        <end position="231"/>
    </location>
</feature>
<dbReference type="KEGG" id="camu:CA2015_1166"/>
<evidence type="ECO:0000256" key="5">
    <source>
        <dbReference type="SAM" id="Phobius"/>
    </source>
</evidence>
<feature type="transmembrane region" description="Helical" evidence="5">
    <location>
        <begin position="72"/>
        <end position="90"/>
    </location>
</feature>
<evidence type="ECO:0000256" key="1">
    <source>
        <dbReference type="ARBA" id="ARBA00004141"/>
    </source>
</evidence>
<evidence type="ECO:0000256" key="2">
    <source>
        <dbReference type="ARBA" id="ARBA00022692"/>
    </source>
</evidence>
<dbReference type="GO" id="GO:0016020">
    <property type="term" value="C:membrane"/>
    <property type="evidence" value="ECO:0007669"/>
    <property type="project" value="UniProtKB-SubCell"/>
</dbReference>
<dbReference type="Pfam" id="PF02535">
    <property type="entry name" value="Zip"/>
    <property type="match status" value="1"/>
</dbReference>
<evidence type="ECO:0000256" key="4">
    <source>
        <dbReference type="ARBA" id="ARBA00023136"/>
    </source>
</evidence>
<name>A0A0H4PBW8_9BACT</name>
<reference evidence="6 7" key="1">
    <citation type="submission" date="2015-07" db="EMBL/GenBank/DDBJ databases">
        <authorList>
            <person name="Kim K.M."/>
        </authorList>
    </citation>
    <scope>NUCLEOTIDE SEQUENCE [LARGE SCALE GENOMIC DNA]</scope>
    <source>
        <strain evidence="6 7">KCTC 12363</strain>
    </source>
</reference>
<dbReference type="STRING" id="320787.CA2015_1166"/>
<dbReference type="GO" id="GO:0046873">
    <property type="term" value="F:metal ion transmembrane transporter activity"/>
    <property type="evidence" value="ECO:0007669"/>
    <property type="project" value="InterPro"/>
</dbReference>
<comment type="subcellular location">
    <subcellularLocation>
        <location evidence="1">Membrane</location>
        <topology evidence="1">Multi-pass membrane protein</topology>
    </subcellularLocation>
</comment>
<dbReference type="PANTHER" id="PTHR16950">
    <property type="entry name" value="ZINC TRANSPORTER SLC39A7 HISTIDINE-RICH MEMBRANE PROTEIN KE4"/>
    <property type="match status" value="1"/>
</dbReference>
<proteinExistence type="predicted"/>
<keyword evidence="7" id="KW-1185">Reference proteome</keyword>
<protein>
    <submittedName>
        <fullName evidence="6">Zinc/iron permease</fullName>
    </submittedName>
</protein>
<feature type="transmembrane region" description="Helical" evidence="5">
    <location>
        <begin position="157"/>
        <end position="179"/>
    </location>
</feature>
<feature type="transmembrane region" description="Helical" evidence="5">
    <location>
        <begin position="39"/>
        <end position="60"/>
    </location>
</feature>
<gene>
    <name evidence="6" type="ORF">CA2015_1166</name>
</gene>
<dbReference type="InterPro" id="IPR003689">
    <property type="entry name" value="ZIP"/>
</dbReference>
<feature type="transmembrane region" description="Helical" evidence="5">
    <location>
        <begin position="185"/>
        <end position="202"/>
    </location>
</feature>
<keyword evidence="4 5" id="KW-0472">Membrane</keyword>
<sequence length="235" mass="25696">MLLKIILFSGFSGITVFIGGLLANYFNHHIKEKPIKYEIIHAMMSFGAGIILSALALVLVPQGMEELELFPLVGTFLFGAILFMLIDWYLANKGGKIATLLAMMMDFVPESIALGATFAINPKMATLLAVIIGLQNLPEAFNSFRDLVQSGFTIRKTLVIFFFLSFSGIIGAMLGHIYLSDYPDLTAFLMVFASGGILYLLIQDIIPESKLKNNYLSSLGAILGFLVGIIGEKII</sequence>
<dbReference type="PATRIC" id="fig|320787.5.peg.1289"/>
<evidence type="ECO:0000256" key="3">
    <source>
        <dbReference type="ARBA" id="ARBA00022989"/>
    </source>
</evidence>
<dbReference type="AlphaFoldDB" id="A0A0H4PBW8"/>
<evidence type="ECO:0000313" key="6">
    <source>
        <dbReference type="EMBL" id="AKP50615.1"/>
    </source>
</evidence>
<dbReference type="RefSeq" id="WP_048641043.1">
    <property type="nucleotide sequence ID" value="NZ_CP012040.1"/>
</dbReference>
<organism evidence="6 7">
    <name type="scientific">Cyclobacterium amurskyense</name>
    <dbReference type="NCBI Taxonomy" id="320787"/>
    <lineage>
        <taxon>Bacteria</taxon>
        <taxon>Pseudomonadati</taxon>
        <taxon>Bacteroidota</taxon>
        <taxon>Cytophagia</taxon>
        <taxon>Cytophagales</taxon>
        <taxon>Cyclobacteriaceae</taxon>
        <taxon>Cyclobacterium</taxon>
    </lineage>
</organism>
<accession>A0A0H4PBW8</accession>
<feature type="transmembrane region" description="Helical" evidence="5">
    <location>
        <begin position="6"/>
        <end position="27"/>
    </location>
</feature>
<keyword evidence="2 5" id="KW-0812">Transmembrane</keyword>
<dbReference type="EMBL" id="CP012040">
    <property type="protein sequence ID" value="AKP50615.1"/>
    <property type="molecule type" value="Genomic_DNA"/>
</dbReference>
<dbReference type="PANTHER" id="PTHR16950:SF16">
    <property type="entry name" value="ZINC TRANSPORTER ZIP13"/>
    <property type="match status" value="1"/>
</dbReference>